<reference evidence="2 3" key="1">
    <citation type="submission" date="2013-08" db="EMBL/GenBank/DDBJ databases">
        <authorList>
            <person name="Weinstock G."/>
            <person name="Sodergren E."/>
            <person name="Wylie T."/>
            <person name="Fulton L."/>
            <person name="Fulton R."/>
            <person name="Fronick C."/>
            <person name="O'Laughlin M."/>
            <person name="Godfrey J."/>
            <person name="Miner T."/>
            <person name="Herter B."/>
            <person name="Appelbaum E."/>
            <person name="Cordes M."/>
            <person name="Lek S."/>
            <person name="Wollam A."/>
            <person name="Pepin K.H."/>
            <person name="Palsikar V.B."/>
            <person name="Mitreva M."/>
            <person name="Wilson R.K."/>
        </authorList>
    </citation>
    <scope>NUCLEOTIDE SEQUENCE [LARGE SCALE GENOMIC DNA]</scope>
    <source>
        <strain evidence="2 3">ATCC BAA-474</strain>
    </source>
</reference>
<dbReference type="SUPFAM" id="SSF49354">
    <property type="entry name" value="PapD-like"/>
    <property type="match status" value="1"/>
</dbReference>
<evidence type="ECO:0000256" key="1">
    <source>
        <dbReference type="SAM" id="Phobius"/>
    </source>
</evidence>
<dbReference type="Proteomes" id="UP000017081">
    <property type="component" value="Unassembled WGS sequence"/>
</dbReference>
<evidence type="ECO:0008006" key="4">
    <source>
        <dbReference type="Google" id="ProtNLM"/>
    </source>
</evidence>
<feature type="transmembrane region" description="Helical" evidence="1">
    <location>
        <begin position="12"/>
        <end position="31"/>
    </location>
</feature>
<keyword evidence="1" id="KW-0472">Membrane</keyword>
<organism evidence="2 3">
    <name type="scientific">Cetobacterium somerae ATCC BAA-474</name>
    <dbReference type="NCBI Taxonomy" id="1319815"/>
    <lineage>
        <taxon>Bacteria</taxon>
        <taxon>Fusobacteriati</taxon>
        <taxon>Fusobacteriota</taxon>
        <taxon>Fusobacteriia</taxon>
        <taxon>Fusobacteriales</taxon>
        <taxon>Fusobacteriaceae</taxon>
        <taxon>Cetobacterium</taxon>
    </lineage>
</organism>
<evidence type="ECO:0000313" key="2">
    <source>
        <dbReference type="EMBL" id="ERT69036.1"/>
    </source>
</evidence>
<gene>
    <name evidence="2" type="ORF">HMPREF0202_01002</name>
</gene>
<accession>U7VBY9</accession>
<evidence type="ECO:0000313" key="3">
    <source>
        <dbReference type="Proteomes" id="UP000017081"/>
    </source>
</evidence>
<proteinExistence type="predicted"/>
<keyword evidence="1" id="KW-1133">Transmembrane helix</keyword>
<name>U7VBY9_9FUSO</name>
<dbReference type="RefSeq" id="WP_023050543.1">
    <property type="nucleotide sequence ID" value="NZ_KI518180.1"/>
</dbReference>
<dbReference type="EMBL" id="AXZF01000038">
    <property type="protein sequence ID" value="ERT69036.1"/>
    <property type="molecule type" value="Genomic_DNA"/>
</dbReference>
<keyword evidence="1" id="KW-0812">Transmembrane</keyword>
<sequence length="147" mass="17147">MAKRRVFHIKLLFIYLIFSTIILSSEFNLSITPTKIELDLNNNSVKDIYLINNGDKTVKLLTYFETPEEFQNNSLESMLQCFPKFIILKSKEEKLIKLVYNKIDILNKGENYKSYIIFKELPNDSKSLLDEETIILNEIGIGIIGKY</sequence>
<dbReference type="AlphaFoldDB" id="U7VBY9"/>
<protein>
    <recommendedName>
        <fullName evidence="4">Pili assembly chaperone N-terminal domain-containing protein</fullName>
    </recommendedName>
</protein>
<comment type="caution">
    <text evidence="2">The sequence shown here is derived from an EMBL/GenBank/DDBJ whole genome shotgun (WGS) entry which is preliminary data.</text>
</comment>
<dbReference type="InterPro" id="IPR008962">
    <property type="entry name" value="PapD-like_sf"/>
</dbReference>
<dbReference type="HOGENOM" id="CLU_1764740_0_0_0"/>
<keyword evidence="3" id="KW-1185">Reference proteome</keyword>
<dbReference type="STRING" id="1319815.HMPREF0202_01002"/>